<keyword evidence="2" id="KW-1185">Reference proteome</keyword>
<accession>A0ABD0L3P6</accession>
<sequence length="145" mass="16179">MRAKSFQVCWNSVYWSLDKARKERPCLPEIFAPAYASIKTGKETCINYDNDEHAEVIMKACKNSNLTTVSRSLTNNLLRDWGGSEVGSGGISASQNKYCPDRSPRLSLWPVQVSPALNGPLSLRFHVTVSSWPAVLGDRCEQCLR</sequence>
<dbReference type="Proteomes" id="UP001519460">
    <property type="component" value="Unassembled WGS sequence"/>
</dbReference>
<protein>
    <submittedName>
        <fullName evidence="1">Uncharacterized protein</fullName>
    </submittedName>
</protein>
<evidence type="ECO:0000313" key="1">
    <source>
        <dbReference type="EMBL" id="KAK7493918.1"/>
    </source>
</evidence>
<dbReference type="EMBL" id="JACVVK020000088">
    <property type="protein sequence ID" value="KAK7493918.1"/>
    <property type="molecule type" value="Genomic_DNA"/>
</dbReference>
<dbReference type="AlphaFoldDB" id="A0ABD0L3P6"/>
<organism evidence="1 2">
    <name type="scientific">Batillaria attramentaria</name>
    <dbReference type="NCBI Taxonomy" id="370345"/>
    <lineage>
        <taxon>Eukaryota</taxon>
        <taxon>Metazoa</taxon>
        <taxon>Spiralia</taxon>
        <taxon>Lophotrochozoa</taxon>
        <taxon>Mollusca</taxon>
        <taxon>Gastropoda</taxon>
        <taxon>Caenogastropoda</taxon>
        <taxon>Sorbeoconcha</taxon>
        <taxon>Cerithioidea</taxon>
        <taxon>Batillariidae</taxon>
        <taxon>Batillaria</taxon>
    </lineage>
</organism>
<evidence type="ECO:0000313" key="2">
    <source>
        <dbReference type="Proteomes" id="UP001519460"/>
    </source>
</evidence>
<comment type="caution">
    <text evidence="1">The sequence shown here is derived from an EMBL/GenBank/DDBJ whole genome shotgun (WGS) entry which is preliminary data.</text>
</comment>
<name>A0ABD0L3P6_9CAEN</name>
<reference evidence="1 2" key="1">
    <citation type="journal article" date="2023" name="Sci. Data">
        <title>Genome assembly of the Korean intertidal mud-creeper Batillaria attramentaria.</title>
        <authorList>
            <person name="Patra A.K."/>
            <person name="Ho P.T."/>
            <person name="Jun S."/>
            <person name="Lee S.J."/>
            <person name="Kim Y."/>
            <person name="Won Y.J."/>
        </authorList>
    </citation>
    <scope>NUCLEOTIDE SEQUENCE [LARGE SCALE GENOMIC DNA]</scope>
    <source>
        <strain evidence="1">Wonlab-2016</strain>
    </source>
</reference>
<proteinExistence type="predicted"/>
<gene>
    <name evidence="1" type="ORF">BaRGS_00014800</name>
</gene>